<accession>A0A167CAE8</accession>
<keyword evidence="7" id="KW-0653">Protein transport</keyword>
<dbReference type="CDD" id="cd19491">
    <property type="entry name" value="XRCC3"/>
    <property type="match status" value="1"/>
</dbReference>
<dbReference type="NCBIfam" id="TIGR00231">
    <property type="entry name" value="small_GTP"/>
    <property type="match status" value="1"/>
</dbReference>
<feature type="domain" description="RecA family profile 1" evidence="16">
    <location>
        <begin position="91"/>
        <end position="274"/>
    </location>
</feature>
<dbReference type="GO" id="GO:0006310">
    <property type="term" value="P:DNA recombination"/>
    <property type="evidence" value="ECO:0007669"/>
    <property type="project" value="UniProtKB-ARBA"/>
</dbReference>
<gene>
    <name evidence="17" type="ORF">CI238_13210</name>
</gene>
<dbReference type="SMART" id="SM00176">
    <property type="entry name" value="RAN"/>
    <property type="match status" value="1"/>
</dbReference>
<evidence type="ECO:0000256" key="12">
    <source>
        <dbReference type="ARBA" id="ARBA00023289"/>
    </source>
</evidence>
<keyword evidence="11" id="KW-0449">Lipoprotein</keyword>
<keyword evidence="3" id="KW-0813">Transport</keyword>
<evidence type="ECO:0000259" key="16">
    <source>
        <dbReference type="PROSITE" id="PS50162"/>
    </source>
</evidence>
<dbReference type="SMART" id="SM00177">
    <property type="entry name" value="ARF"/>
    <property type="match status" value="1"/>
</dbReference>
<proteinExistence type="inferred from homology"/>
<dbReference type="GO" id="GO:0005525">
    <property type="term" value="F:GTP binding"/>
    <property type="evidence" value="ECO:0007669"/>
    <property type="project" value="UniProtKB-KW"/>
</dbReference>
<dbReference type="InterPro" id="IPR003593">
    <property type="entry name" value="AAA+_ATPase"/>
</dbReference>
<dbReference type="InterPro" id="IPR057289">
    <property type="entry name" value="Rab1/Ypt1"/>
</dbReference>
<evidence type="ECO:0000256" key="8">
    <source>
        <dbReference type="ARBA" id="ARBA00023134"/>
    </source>
</evidence>
<comment type="similarity">
    <text evidence="2">Belongs to the small GTPase superfamily. Rab family.</text>
</comment>
<feature type="compositionally biased region" description="Polar residues" evidence="15">
    <location>
        <begin position="612"/>
        <end position="622"/>
    </location>
</feature>
<keyword evidence="9" id="KW-0234">DNA repair</keyword>
<dbReference type="GO" id="GO:0003924">
    <property type="term" value="F:GTPase activity"/>
    <property type="evidence" value="ECO:0007669"/>
    <property type="project" value="InterPro"/>
</dbReference>
<evidence type="ECO:0000256" key="1">
    <source>
        <dbReference type="ARBA" id="ARBA00004123"/>
    </source>
</evidence>
<dbReference type="Gene3D" id="3.40.50.300">
    <property type="entry name" value="P-loop containing nucleotide triphosphate hydrolases"/>
    <property type="match status" value="2"/>
</dbReference>
<evidence type="ECO:0000256" key="2">
    <source>
        <dbReference type="ARBA" id="ARBA00006270"/>
    </source>
</evidence>
<keyword evidence="18" id="KW-1185">Reference proteome</keyword>
<keyword evidence="12" id="KW-0636">Prenylation</keyword>
<dbReference type="PANTHER" id="PTHR47977">
    <property type="entry name" value="RAS-RELATED PROTEIN RAB"/>
    <property type="match status" value="1"/>
</dbReference>
<dbReference type="Proteomes" id="UP000076584">
    <property type="component" value="Unassembled WGS sequence"/>
</dbReference>
<dbReference type="GO" id="GO:0005634">
    <property type="term" value="C:nucleus"/>
    <property type="evidence" value="ECO:0007669"/>
    <property type="project" value="UniProtKB-SubCell"/>
</dbReference>
<dbReference type="InterPro" id="IPR013632">
    <property type="entry name" value="Rad51_C"/>
</dbReference>
<evidence type="ECO:0000256" key="15">
    <source>
        <dbReference type="SAM" id="MobiDB-lite"/>
    </source>
</evidence>
<protein>
    <recommendedName>
        <fullName evidence="14">GTP-binding protein ypt1</fullName>
    </recommendedName>
</protein>
<evidence type="ECO:0000313" key="17">
    <source>
        <dbReference type="EMBL" id="KZL82336.1"/>
    </source>
</evidence>
<dbReference type="InterPro" id="IPR001806">
    <property type="entry name" value="Small_GTPase"/>
</dbReference>
<keyword evidence="4" id="KW-0547">Nucleotide-binding</keyword>
<dbReference type="InterPro" id="IPR020588">
    <property type="entry name" value="RecA_ATP-bd"/>
</dbReference>
<dbReference type="AlphaFoldDB" id="A0A167CAE8"/>
<dbReference type="Pfam" id="PF00071">
    <property type="entry name" value="Ras"/>
    <property type="match status" value="1"/>
</dbReference>
<dbReference type="PROSITE" id="PS50162">
    <property type="entry name" value="RECA_2"/>
    <property type="match status" value="1"/>
</dbReference>
<evidence type="ECO:0000313" key="18">
    <source>
        <dbReference type="Proteomes" id="UP000076584"/>
    </source>
</evidence>
<feature type="region of interest" description="Disordered" evidence="15">
    <location>
        <begin position="611"/>
        <end position="640"/>
    </location>
</feature>
<evidence type="ECO:0000256" key="9">
    <source>
        <dbReference type="ARBA" id="ARBA00023204"/>
    </source>
</evidence>
<dbReference type="GO" id="GO:0061982">
    <property type="term" value="P:meiosis I cell cycle process"/>
    <property type="evidence" value="ECO:0007669"/>
    <property type="project" value="UniProtKB-ARBA"/>
</dbReference>
<dbReference type="SUPFAM" id="SSF52540">
    <property type="entry name" value="P-loop containing nucleoside triphosphate hydrolases"/>
    <property type="match status" value="2"/>
</dbReference>
<dbReference type="STRING" id="1573173.A0A167CAE8"/>
<keyword evidence="8" id="KW-0342">GTP-binding</keyword>
<evidence type="ECO:0000256" key="10">
    <source>
        <dbReference type="ARBA" id="ARBA00023242"/>
    </source>
</evidence>
<reference evidence="17 18" key="1">
    <citation type="submission" date="2015-06" db="EMBL/GenBank/DDBJ databases">
        <title>Survival trade-offs in plant roots during colonization by closely related pathogenic and mutualistic fungi.</title>
        <authorList>
            <person name="Hacquard S."/>
            <person name="Kracher B."/>
            <person name="Hiruma K."/>
            <person name="Weinman A."/>
            <person name="Muench P."/>
            <person name="Garrido Oter R."/>
            <person name="Ver Loren van Themaat E."/>
            <person name="Dallerey J.-F."/>
            <person name="Damm U."/>
            <person name="Henrissat B."/>
            <person name="Lespinet O."/>
            <person name="Thon M."/>
            <person name="Kemen E."/>
            <person name="McHardy A.C."/>
            <person name="Schulze-Lefert P."/>
            <person name="O'Connell R.J."/>
        </authorList>
    </citation>
    <scope>NUCLEOTIDE SEQUENCE [LARGE SCALE GENOMIC DNA]</scope>
    <source>
        <strain evidence="17 18">MAFF 238704</strain>
    </source>
</reference>
<evidence type="ECO:0000256" key="11">
    <source>
        <dbReference type="ARBA" id="ARBA00023288"/>
    </source>
</evidence>
<dbReference type="GO" id="GO:0005524">
    <property type="term" value="F:ATP binding"/>
    <property type="evidence" value="ECO:0007669"/>
    <property type="project" value="UniProtKB-KW"/>
</dbReference>
<dbReference type="SMART" id="SM00173">
    <property type="entry name" value="RAS"/>
    <property type="match status" value="1"/>
</dbReference>
<dbReference type="SMART" id="SM00175">
    <property type="entry name" value="RAB"/>
    <property type="match status" value="1"/>
</dbReference>
<dbReference type="PRINTS" id="PR00449">
    <property type="entry name" value="RASTRNSFRMNG"/>
</dbReference>
<dbReference type="SMART" id="SM00174">
    <property type="entry name" value="RHO"/>
    <property type="match status" value="1"/>
</dbReference>
<dbReference type="SMART" id="SM00382">
    <property type="entry name" value="AAA"/>
    <property type="match status" value="1"/>
</dbReference>
<dbReference type="GO" id="GO:0015031">
    <property type="term" value="P:protein transport"/>
    <property type="evidence" value="ECO:0007669"/>
    <property type="project" value="UniProtKB-KW"/>
</dbReference>
<dbReference type="GO" id="GO:0006281">
    <property type="term" value="P:DNA repair"/>
    <property type="evidence" value="ECO:0007669"/>
    <property type="project" value="UniProtKB-KW"/>
</dbReference>
<keyword evidence="6" id="KW-0067">ATP-binding</keyword>
<dbReference type="InterPro" id="IPR047348">
    <property type="entry name" value="XRCC3-like_C"/>
</dbReference>
<keyword evidence="5" id="KW-0227">DNA damage</keyword>
<evidence type="ECO:0000256" key="5">
    <source>
        <dbReference type="ARBA" id="ARBA00022763"/>
    </source>
</evidence>
<feature type="region of interest" description="Disordered" evidence="15">
    <location>
        <begin position="171"/>
        <end position="193"/>
    </location>
</feature>
<comment type="subcellular location">
    <subcellularLocation>
        <location evidence="1">Nucleus</location>
    </subcellularLocation>
    <subcellularLocation>
        <location evidence="13">Preautophagosomal structure membrane</location>
        <topology evidence="13">Lipid-anchor</topology>
        <orientation evidence="13">Cytoplasmic side</orientation>
    </subcellularLocation>
</comment>
<dbReference type="PROSITE" id="PS51421">
    <property type="entry name" value="RAS"/>
    <property type="match status" value="1"/>
</dbReference>
<evidence type="ECO:0000256" key="13">
    <source>
        <dbReference type="ARBA" id="ARBA00060489"/>
    </source>
</evidence>
<dbReference type="InterPro" id="IPR005225">
    <property type="entry name" value="Small_GTP-bd"/>
</dbReference>
<evidence type="ECO:0000256" key="6">
    <source>
        <dbReference type="ARBA" id="ARBA00022840"/>
    </source>
</evidence>
<evidence type="ECO:0000256" key="7">
    <source>
        <dbReference type="ARBA" id="ARBA00022927"/>
    </source>
</evidence>
<comment type="caution">
    <text evidence="17">The sequence shown here is derived from an EMBL/GenBank/DDBJ whole genome shotgun (WGS) entry which is preliminary data.</text>
</comment>
<evidence type="ECO:0000256" key="4">
    <source>
        <dbReference type="ARBA" id="ARBA00022741"/>
    </source>
</evidence>
<keyword evidence="10" id="KW-0539">Nucleus</keyword>
<dbReference type="InterPro" id="IPR050227">
    <property type="entry name" value="Rab"/>
</dbReference>
<sequence length="640" mass="70110">MTDLLQLIPDFPVGQFAGLVQTLERHQLSTTDLLTQDVVDIGKRTQLPLLDIKRLCAAVVDALHRDFNPANQQPSNANPFLKRSLTELENQWSTISTLDDDLDHALGGGLPTGYVTEVTGESGVGKTQFLLSLLLAVQLPPPYGLGRPALYITTEAQLSTRRLSQMLSTNPRFADLSPQDRPSLDGISSTSTPDLESQEHILQFQVPVEVERRNIGLIVLDSVASNYRAEFERGVISNHGSNMGARSTELTRLGALLRELAQKYNLAVVVANQVADRFSSSFVPMATPRIAPPGGGGFTQESPLASRSRGPRAFSPSAVEPTSSMAEHVRSSMPEPPGLDDFGPPAPPALALDHQQRWFTGWGDDPFADYGLKTPSLGLVWSTQIACRVALFKKPVYGVHRHIEDEADERGMPALKNWRRWMKVVFAPHTKATGQGLDGAIEYDYLFKLLLIGDSGVGKSCLLLRFADDTYTESYISTIGVDFKIRTIELDGKTVKLQIWDTAGQERFRTITSSYYRGAHGICVVYDVTDMDSFNNVKQWLQEIDRYATEGVNKLLVGNKSDMSDKKVVEYTVAKEFADSLGIPFLETSAKNASNVEQAFLTMARQIKERMGSTTANNTKPSVQVGPGHGVSSNSGGGCC</sequence>
<dbReference type="EMBL" id="LFIW01001441">
    <property type="protein sequence ID" value="KZL82336.1"/>
    <property type="molecule type" value="Genomic_DNA"/>
</dbReference>
<dbReference type="GO" id="GO:0003677">
    <property type="term" value="F:DNA binding"/>
    <property type="evidence" value="ECO:0007669"/>
    <property type="project" value="InterPro"/>
</dbReference>
<dbReference type="GO" id="GO:0034045">
    <property type="term" value="C:phagophore assembly site membrane"/>
    <property type="evidence" value="ECO:0007669"/>
    <property type="project" value="UniProtKB-SubCell"/>
</dbReference>
<dbReference type="GO" id="GO:0140664">
    <property type="term" value="F:ATP-dependent DNA damage sensor activity"/>
    <property type="evidence" value="ECO:0007669"/>
    <property type="project" value="InterPro"/>
</dbReference>
<dbReference type="FunFam" id="3.40.50.300:FF:000069">
    <property type="entry name" value="Ras GTP-binding protein YPT1"/>
    <property type="match status" value="1"/>
</dbReference>
<feature type="region of interest" description="Disordered" evidence="15">
    <location>
        <begin position="291"/>
        <end position="334"/>
    </location>
</feature>
<dbReference type="Pfam" id="PF08423">
    <property type="entry name" value="Rad51"/>
    <property type="match status" value="1"/>
</dbReference>
<organism evidence="17 18">
    <name type="scientific">Colletotrichum incanum</name>
    <name type="common">Soybean anthracnose fungus</name>
    <dbReference type="NCBI Taxonomy" id="1573173"/>
    <lineage>
        <taxon>Eukaryota</taxon>
        <taxon>Fungi</taxon>
        <taxon>Dikarya</taxon>
        <taxon>Ascomycota</taxon>
        <taxon>Pezizomycotina</taxon>
        <taxon>Sordariomycetes</taxon>
        <taxon>Hypocreomycetidae</taxon>
        <taxon>Glomerellales</taxon>
        <taxon>Glomerellaceae</taxon>
        <taxon>Colletotrichum</taxon>
        <taxon>Colletotrichum spaethianum species complex</taxon>
    </lineage>
</organism>
<dbReference type="InterPro" id="IPR027417">
    <property type="entry name" value="P-loop_NTPase"/>
</dbReference>
<evidence type="ECO:0000256" key="14">
    <source>
        <dbReference type="ARBA" id="ARBA00074496"/>
    </source>
</evidence>
<evidence type="ECO:0000256" key="3">
    <source>
        <dbReference type="ARBA" id="ARBA00022448"/>
    </source>
</evidence>
<dbReference type="PROSITE" id="PS51420">
    <property type="entry name" value="RHO"/>
    <property type="match status" value="1"/>
</dbReference>
<dbReference type="CDD" id="cd01869">
    <property type="entry name" value="Rab1_Ypt1"/>
    <property type="match status" value="1"/>
</dbReference>
<name>A0A167CAE8_COLIC</name>
<dbReference type="PROSITE" id="PS51419">
    <property type="entry name" value="RAB"/>
    <property type="match status" value="1"/>
</dbReference>